<evidence type="ECO:0000313" key="8">
    <source>
        <dbReference type="EMBL" id="CAA9553164.1"/>
    </source>
</evidence>
<evidence type="ECO:0000256" key="4">
    <source>
        <dbReference type="ARBA" id="ARBA00022989"/>
    </source>
</evidence>
<feature type="transmembrane region" description="Helical" evidence="7">
    <location>
        <begin position="310"/>
        <end position="327"/>
    </location>
</feature>
<keyword evidence="3 7" id="KW-0812">Transmembrane</keyword>
<sequence length="391" mass="39315">MTDWVDETSVRFVLAMVVAGGIAVAGWRRRALAGSGAVAAWVVGVAIVGFGGWWWGMVVVTFFVSSSLLSALIRPAPTTVSPHPTGTSTWSHSTGATPGAKPTRHIGPPRSRAAALPMMTPDARSGPGTSRPTTEPSQGGSSPGQRCDQDIAWLSDSLSARGDDPEPVTLAQRAAPDRTWRQVVANGGVATLITTLAAPTSSSWPLEIVPGPSGALAAAPWPDGIAFVAFAGAISAATADTWATEIGTRSHAPPRRLGFGPPVPPGVSGGMTRLGTGAALAGAVFLASVAALIGPAAAATDGGPSPVRTFLAVAIGGLAGALVDTLLGGTVQAAYAATVVDETTVTEATDDEIRLGHRGHLVRGRSWATNDAVNLAATTVGAVVAAALAQN</sequence>
<proteinExistence type="inferred from homology"/>
<name>A0A6J4UM47_9BACT</name>
<evidence type="ECO:0000256" key="7">
    <source>
        <dbReference type="SAM" id="Phobius"/>
    </source>
</evidence>
<dbReference type="PANTHER" id="PTHR13353:SF5">
    <property type="entry name" value="TRANSMEMBRANE PROTEIN 19"/>
    <property type="match status" value="1"/>
</dbReference>
<keyword evidence="5 7" id="KW-0472">Membrane</keyword>
<evidence type="ECO:0000256" key="2">
    <source>
        <dbReference type="ARBA" id="ARBA00009012"/>
    </source>
</evidence>
<feature type="region of interest" description="Disordered" evidence="6">
    <location>
        <begin position="78"/>
        <end position="148"/>
    </location>
</feature>
<dbReference type="Pfam" id="PF01940">
    <property type="entry name" value="DUF92"/>
    <property type="match status" value="2"/>
</dbReference>
<evidence type="ECO:0008006" key="9">
    <source>
        <dbReference type="Google" id="ProtNLM"/>
    </source>
</evidence>
<protein>
    <recommendedName>
        <fullName evidence="9">DUF92 domain-containing protein</fullName>
    </recommendedName>
</protein>
<organism evidence="8">
    <name type="scientific">uncultured Thermomicrobiales bacterium</name>
    <dbReference type="NCBI Taxonomy" id="1645740"/>
    <lineage>
        <taxon>Bacteria</taxon>
        <taxon>Pseudomonadati</taxon>
        <taxon>Thermomicrobiota</taxon>
        <taxon>Thermomicrobia</taxon>
        <taxon>Thermomicrobiales</taxon>
        <taxon>environmental samples</taxon>
    </lineage>
</organism>
<feature type="transmembrane region" description="Helical" evidence="7">
    <location>
        <begin position="12"/>
        <end position="28"/>
    </location>
</feature>
<dbReference type="GO" id="GO:0016020">
    <property type="term" value="C:membrane"/>
    <property type="evidence" value="ECO:0007669"/>
    <property type="project" value="UniProtKB-SubCell"/>
</dbReference>
<gene>
    <name evidence="8" type="ORF">AVDCRST_MAG70-1094</name>
</gene>
<feature type="compositionally biased region" description="Polar residues" evidence="6">
    <location>
        <begin position="127"/>
        <end position="144"/>
    </location>
</feature>
<accession>A0A6J4UM47</accession>
<dbReference type="InterPro" id="IPR002794">
    <property type="entry name" value="DUF92_TMEM19"/>
</dbReference>
<dbReference type="AlphaFoldDB" id="A0A6J4UM47"/>
<feature type="transmembrane region" description="Helical" evidence="7">
    <location>
        <begin position="278"/>
        <end position="298"/>
    </location>
</feature>
<keyword evidence="4 7" id="KW-1133">Transmembrane helix</keyword>
<dbReference type="PANTHER" id="PTHR13353">
    <property type="entry name" value="TRANSMEMBRANE PROTEIN 19"/>
    <property type="match status" value="1"/>
</dbReference>
<evidence type="ECO:0000256" key="6">
    <source>
        <dbReference type="SAM" id="MobiDB-lite"/>
    </source>
</evidence>
<evidence type="ECO:0000256" key="1">
    <source>
        <dbReference type="ARBA" id="ARBA00004141"/>
    </source>
</evidence>
<dbReference type="EMBL" id="CADCWH010000171">
    <property type="protein sequence ID" value="CAA9553164.1"/>
    <property type="molecule type" value="Genomic_DNA"/>
</dbReference>
<evidence type="ECO:0000256" key="5">
    <source>
        <dbReference type="ARBA" id="ARBA00023136"/>
    </source>
</evidence>
<comment type="similarity">
    <text evidence="2">Belongs to the TMEM19 family.</text>
</comment>
<feature type="compositionally biased region" description="Polar residues" evidence="6">
    <location>
        <begin position="78"/>
        <end position="96"/>
    </location>
</feature>
<reference evidence="8" key="1">
    <citation type="submission" date="2020-02" db="EMBL/GenBank/DDBJ databases">
        <authorList>
            <person name="Meier V. D."/>
        </authorList>
    </citation>
    <scope>NUCLEOTIDE SEQUENCE</scope>
    <source>
        <strain evidence="8">AVDCRST_MAG70</strain>
    </source>
</reference>
<comment type="subcellular location">
    <subcellularLocation>
        <location evidence="1">Membrane</location>
        <topology evidence="1">Multi-pass membrane protein</topology>
    </subcellularLocation>
</comment>
<evidence type="ECO:0000256" key="3">
    <source>
        <dbReference type="ARBA" id="ARBA00022692"/>
    </source>
</evidence>